<proteinExistence type="inferred from homology"/>
<dbReference type="PANTHER" id="PTHR11509:SF0">
    <property type="entry name" value="GLYCOPROTEIN HORMONES ALPHA CHAIN"/>
    <property type="match status" value="1"/>
</dbReference>
<gene>
    <name evidence="8" type="primary">cga</name>
</gene>
<dbReference type="GO" id="GO:0006590">
    <property type="term" value="P:thyroid hormone generation"/>
    <property type="evidence" value="ECO:0007669"/>
    <property type="project" value="TreeGrafter"/>
</dbReference>
<keyword evidence="6 7" id="KW-0325">Glycoprotein</keyword>
<keyword evidence="5" id="KW-1015">Disulfide bond</keyword>
<keyword evidence="4 7" id="KW-0372">Hormone</keyword>
<dbReference type="Ensembl" id="ENSGWIT00000034827.1">
    <property type="protein sequence ID" value="ENSGWIP00000031989.1"/>
    <property type="gene ID" value="ENSGWIG00000016499.1"/>
</dbReference>
<evidence type="ECO:0000256" key="5">
    <source>
        <dbReference type="ARBA" id="ARBA00023157"/>
    </source>
</evidence>
<dbReference type="Gene3D" id="2.10.90.10">
    <property type="entry name" value="Cystine-knot cytokines"/>
    <property type="match status" value="1"/>
</dbReference>
<dbReference type="InterPro" id="IPR029034">
    <property type="entry name" value="Cystine-knot_cytokine"/>
</dbReference>
<dbReference type="RefSeq" id="XP_028294798.1">
    <property type="nucleotide sequence ID" value="XM_028438997.1"/>
</dbReference>
<comment type="subunit">
    <text evidence="7">Heterodimer of an alpha and a beta chain.</text>
</comment>
<dbReference type="Pfam" id="PF00236">
    <property type="entry name" value="Hormone_6"/>
    <property type="match status" value="1"/>
</dbReference>
<dbReference type="OrthoDB" id="9852859at2759"/>
<evidence type="ECO:0000256" key="1">
    <source>
        <dbReference type="ARBA" id="ARBA00004613"/>
    </source>
</evidence>
<dbReference type="GO" id="GO:0005615">
    <property type="term" value="C:extracellular space"/>
    <property type="evidence" value="ECO:0007669"/>
    <property type="project" value="TreeGrafter"/>
</dbReference>
<dbReference type="InterPro" id="IPR000476">
    <property type="entry name" value="Glyco_hormone"/>
</dbReference>
<dbReference type="PROSITE" id="PS00779">
    <property type="entry name" value="GLYCO_HORMONE_ALPHA_1"/>
    <property type="match status" value="1"/>
</dbReference>
<accession>A0A8C5GKR5</accession>
<evidence type="ECO:0000256" key="7">
    <source>
        <dbReference type="RuleBase" id="RU362129"/>
    </source>
</evidence>
<dbReference type="SMART" id="SM00067">
    <property type="entry name" value="GHA"/>
    <property type="match status" value="1"/>
</dbReference>
<keyword evidence="9" id="KW-1185">Reference proteome</keyword>
<organism evidence="8 9">
    <name type="scientific">Gouania willdenowi</name>
    <name type="common">Blunt-snouted clingfish</name>
    <name type="synonym">Lepadogaster willdenowi</name>
    <dbReference type="NCBI Taxonomy" id="441366"/>
    <lineage>
        <taxon>Eukaryota</taxon>
        <taxon>Metazoa</taxon>
        <taxon>Chordata</taxon>
        <taxon>Craniata</taxon>
        <taxon>Vertebrata</taxon>
        <taxon>Euteleostomi</taxon>
        <taxon>Actinopterygii</taxon>
        <taxon>Neopterygii</taxon>
        <taxon>Teleostei</taxon>
        <taxon>Neoteleostei</taxon>
        <taxon>Acanthomorphata</taxon>
        <taxon>Ovalentaria</taxon>
        <taxon>Blenniimorphae</taxon>
        <taxon>Blenniiformes</taxon>
        <taxon>Gobiesocoidei</taxon>
        <taxon>Gobiesocidae</taxon>
        <taxon>Gobiesocinae</taxon>
        <taxon>Gouania</taxon>
    </lineage>
</organism>
<reference evidence="8" key="2">
    <citation type="submission" date="2025-08" db="UniProtKB">
        <authorList>
            <consortium name="Ensembl"/>
        </authorList>
    </citation>
    <scope>IDENTIFICATION</scope>
</reference>
<dbReference type="PROSITE" id="PS50277">
    <property type="entry name" value="GLYCO_HORMONE_ALPHA_3"/>
    <property type="match status" value="1"/>
</dbReference>
<evidence type="ECO:0000256" key="2">
    <source>
        <dbReference type="ARBA" id="ARBA00009128"/>
    </source>
</evidence>
<dbReference type="PANTHER" id="PTHR11509">
    <property type="entry name" value="GLYCOPROTEIN HORMONE ALPHA CHAIN"/>
    <property type="match status" value="1"/>
</dbReference>
<evidence type="ECO:0000256" key="4">
    <source>
        <dbReference type="ARBA" id="ARBA00022702"/>
    </source>
</evidence>
<evidence type="ECO:0000256" key="6">
    <source>
        <dbReference type="ARBA" id="ARBA00023180"/>
    </source>
</evidence>
<dbReference type="Proteomes" id="UP000694680">
    <property type="component" value="Chromosome 22"/>
</dbReference>
<reference evidence="8" key="3">
    <citation type="submission" date="2025-09" db="UniProtKB">
        <authorList>
            <consortium name="Ensembl"/>
        </authorList>
    </citation>
    <scope>IDENTIFICATION</scope>
</reference>
<dbReference type="SUPFAM" id="SSF57501">
    <property type="entry name" value="Cystine-knot cytokines"/>
    <property type="match status" value="1"/>
</dbReference>
<dbReference type="GeneID" id="114456923"/>
<protein>
    <recommendedName>
        <fullName evidence="7">Glycoprotein hormones alpha chain</fullName>
    </recommendedName>
</protein>
<evidence type="ECO:0000313" key="9">
    <source>
        <dbReference type="Proteomes" id="UP000694680"/>
    </source>
</evidence>
<reference evidence="8" key="1">
    <citation type="submission" date="2020-06" db="EMBL/GenBank/DDBJ databases">
        <authorList>
            <consortium name="Wellcome Sanger Institute Data Sharing"/>
        </authorList>
    </citation>
    <scope>NUCLEOTIDE SEQUENCE [LARGE SCALE GENOMIC DNA]</scope>
</reference>
<name>A0A8C5GKR5_GOUWI</name>
<dbReference type="CTD" id="1081"/>
<evidence type="ECO:0000256" key="3">
    <source>
        <dbReference type="ARBA" id="ARBA00022525"/>
    </source>
</evidence>
<comment type="subcellular location">
    <subcellularLocation>
        <location evidence="1 7">Secreted</location>
    </subcellularLocation>
</comment>
<sequence>MEAVSSEVLSVKRILFQGTMMMRMMMKDKLSFNMVPAAMGSVKSPALALLLLSSLICIVDSYPNVNMPNRGCDKCMLRKHDFFSKFGGPVYQCEGCCFSRAYPTPTQTKKSMPNPKNITSEATCCVAEHGHEIEILGIPIKNHTACHCSTCYHNKI</sequence>
<dbReference type="AlphaFoldDB" id="A0A8C5GKR5"/>
<dbReference type="GO" id="GO:0016914">
    <property type="term" value="C:follicle-stimulating hormone complex"/>
    <property type="evidence" value="ECO:0007669"/>
    <property type="project" value="TreeGrafter"/>
</dbReference>
<dbReference type="GO" id="GO:0016913">
    <property type="term" value="F:follicle-stimulating hormone activity"/>
    <property type="evidence" value="ECO:0007669"/>
    <property type="project" value="TreeGrafter"/>
</dbReference>
<evidence type="ECO:0000313" key="8">
    <source>
        <dbReference type="Ensembl" id="ENSGWIP00000031989.1"/>
    </source>
</evidence>
<dbReference type="GO" id="GO:0010893">
    <property type="term" value="P:positive regulation of steroid biosynthetic process"/>
    <property type="evidence" value="ECO:0007669"/>
    <property type="project" value="TreeGrafter"/>
</dbReference>
<dbReference type="PRINTS" id="PR00274">
    <property type="entry name" value="GLYCOHORMONE"/>
</dbReference>
<comment type="similarity">
    <text evidence="2 7">Belongs to the glycoprotein hormones subunit alpha family.</text>
</comment>
<keyword evidence="3 7" id="KW-0964">Secreted</keyword>